<dbReference type="EMBL" id="AP024237">
    <property type="protein sequence ID" value="BCO34885.1"/>
    <property type="molecule type" value="Genomic_DNA"/>
</dbReference>
<dbReference type="Proteomes" id="UP000595446">
    <property type="component" value="Chromosome"/>
</dbReference>
<reference evidence="1 2" key="1">
    <citation type="submission" date="2020-12" db="EMBL/GenBank/DDBJ databases">
        <title>Complete genome sequence of Mycobacterium heckeshornense JCM 15655T, closely related to a pathogenic non-tuberculous mycobacterial species Mycobacterium xenopi.</title>
        <authorList>
            <person name="Yoshida M."/>
            <person name="Fukano H."/>
            <person name="Asakura T."/>
            <person name="Suzuki M."/>
            <person name="Hoshino Y."/>
        </authorList>
    </citation>
    <scope>NUCLEOTIDE SEQUENCE [LARGE SCALE GENOMIC DNA]</scope>
    <source>
        <strain evidence="1 2">JCM 15655</strain>
    </source>
</reference>
<sequence>MLAKIGRWLAAEHPDIGGPAAWTHQTCAAWIAAVDRMRVGDHIQSDTWRDSRHDQLGKLLSPKTKRSYIRPGHIRSTWSVRSR</sequence>
<accession>A0A2G8B6Z3</accession>
<dbReference type="AlphaFoldDB" id="A0A2G8B6Z3"/>
<proteinExistence type="predicted"/>
<evidence type="ECO:0000313" key="2">
    <source>
        <dbReference type="Proteomes" id="UP000595446"/>
    </source>
</evidence>
<gene>
    <name evidence="1" type="ORF">MHEC_13180</name>
</gene>
<dbReference type="RefSeq" id="WP_053094053.1">
    <property type="nucleotide sequence ID" value="NZ_AP024237.1"/>
</dbReference>
<keyword evidence="2" id="KW-1185">Reference proteome</keyword>
<protein>
    <submittedName>
        <fullName evidence="1">Uncharacterized protein</fullName>
    </submittedName>
</protein>
<name>A0A2G8B6Z3_9MYCO</name>
<organism evidence="1 2">
    <name type="scientific">Mycobacterium heckeshornense</name>
    <dbReference type="NCBI Taxonomy" id="110505"/>
    <lineage>
        <taxon>Bacteria</taxon>
        <taxon>Bacillati</taxon>
        <taxon>Actinomycetota</taxon>
        <taxon>Actinomycetes</taxon>
        <taxon>Mycobacteriales</taxon>
        <taxon>Mycobacteriaceae</taxon>
        <taxon>Mycobacterium</taxon>
    </lineage>
</organism>
<evidence type="ECO:0000313" key="1">
    <source>
        <dbReference type="EMBL" id="BCO34885.1"/>
    </source>
</evidence>